<dbReference type="Pfam" id="PF04539">
    <property type="entry name" value="Sigma70_r3"/>
    <property type="match status" value="1"/>
</dbReference>
<keyword evidence="2" id="KW-0731">Sigma factor</keyword>
<dbReference type="PRINTS" id="PR00046">
    <property type="entry name" value="SIGMA70FCT"/>
</dbReference>
<dbReference type="Pfam" id="PF04545">
    <property type="entry name" value="Sigma70_r4"/>
    <property type="match status" value="1"/>
</dbReference>
<dbReference type="NCBIfam" id="TIGR02937">
    <property type="entry name" value="sigma70-ECF"/>
    <property type="match status" value="1"/>
</dbReference>
<dbReference type="InterPro" id="IPR007624">
    <property type="entry name" value="RNA_pol_sigma70_r3"/>
</dbReference>
<dbReference type="InterPro" id="IPR009042">
    <property type="entry name" value="RNA_pol_sigma70_r1_2"/>
</dbReference>
<dbReference type="EMBL" id="CAKLCM010000002">
    <property type="protein sequence ID" value="CAH0525621.1"/>
    <property type="molecule type" value="Genomic_DNA"/>
</dbReference>
<organism evidence="6 7">
    <name type="scientific">Vibrio hippocampi</name>
    <dbReference type="NCBI Taxonomy" id="654686"/>
    <lineage>
        <taxon>Bacteria</taxon>
        <taxon>Pseudomonadati</taxon>
        <taxon>Pseudomonadota</taxon>
        <taxon>Gammaproteobacteria</taxon>
        <taxon>Vibrionales</taxon>
        <taxon>Vibrionaceae</taxon>
        <taxon>Vibrio</taxon>
    </lineage>
</organism>
<evidence type="ECO:0000256" key="4">
    <source>
        <dbReference type="ARBA" id="ARBA00023163"/>
    </source>
</evidence>
<evidence type="ECO:0000313" key="6">
    <source>
        <dbReference type="EMBL" id="CAH0525621.1"/>
    </source>
</evidence>
<dbReference type="Pfam" id="PF00140">
    <property type="entry name" value="Sigma70_r1_2"/>
    <property type="match status" value="1"/>
</dbReference>
<keyword evidence="4" id="KW-0804">Transcription</keyword>
<dbReference type="InterPro" id="IPR007630">
    <property type="entry name" value="RNA_pol_sigma70_r4"/>
</dbReference>
<proteinExistence type="predicted"/>
<evidence type="ECO:0000313" key="7">
    <source>
        <dbReference type="Proteomes" id="UP000838160"/>
    </source>
</evidence>
<dbReference type="SUPFAM" id="SSF88659">
    <property type="entry name" value="Sigma3 and sigma4 domains of RNA polymerase sigma factors"/>
    <property type="match status" value="2"/>
</dbReference>
<dbReference type="InterPro" id="IPR013325">
    <property type="entry name" value="RNA_pol_sigma_r2"/>
</dbReference>
<dbReference type="PROSITE" id="PS00715">
    <property type="entry name" value="SIGMA70_1"/>
    <property type="match status" value="1"/>
</dbReference>
<dbReference type="Pfam" id="PF04542">
    <property type="entry name" value="Sigma70_r2"/>
    <property type="match status" value="1"/>
</dbReference>
<dbReference type="Gene3D" id="1.10.601.10">
    <property type="entry name" value="RNA Polymerase Primary Sigma Factor"/>
    <property type="match status" value="1"/>
</dbReference>
<dbReference type="Gene3D" id="1.10.10.10">
    <property type="entry name" value="Winged helix-like DNA-binding domain superfamily/Winged helix DNA-binding domain"/>
    <property type="match status" value="2"/>
</dbReference>
<dbReference type="SUPFAM" id="SSF88946">
    <property type="entry name" value="Sigma2 domain of RNA polymerase sigma factors"/>
    <property type="match status" value="1"/>
</dbReference>
<dbReference type="InterPro" id="IPR007627">
    <property type="entry name" value="RNA_pol_sigma70_r2"/>
</dbReference>
<feature type="domain" description="RNA polymerase sigma-70" evidence="5">
    <location>
        <begin position="91"/>
        <end position="104"/>
    </location>
</feature>
<dbReference type="InterPro" id="IPR014284">
    <property type="entry name" value="RNA_pol_sigma-70_dom"/>
</dbReference>
<dbReference type="Proteomes" id="UP000838160">
    <property type="component" value="Unassembled WGS sequence"/>
</dbReference>
<keyword evidence="3" id="KW-0238">DNA-binding</keyword>
<keyword evidence="1" id="KW-0805">Transcription regulation</keyword>
<dbReference type="PANTHER" id="PTHR30603">
    <property type="entry name" value="RNA POLYMERASE SIGMA FACTOR RPO"/>
    <property type="match status" value="1"/>
</dbReference>
<gene>
    <name evidence="6" type="primary">rpoS_1</name>
    <name evidence="6" type="ORF">VHP8226_01149</name>
</gene>
<reference evidence="6" key="1">
    <citation type="submission" date="2021-12" db="EMBL/GenBank/DDBJ databases">
        <authorList>
            <person name="Rodrigo-Torres L."/>
            <person name="Arahal R. D."/>
            <person name="Lucena T."/>
        </authorList>
    </citation>
    <scope>NUCLEOTIDE SEQUENCE</scope>
    <source>
        <strain evidence="6">CECT 8226</strain>
    </source>
</reference>
<dbReference type="InterPro" id="IPR000943">
    <property type="entry name" value="RNA_pol_sigma70"/>
</dbReference>
<name>A0ABN8DGF4_9VIBR</name>
<evidence type="ECO:0000256" key="1">
    <source>
        <dbReference type="ARBA" id="ARBA00023015"/>
    </source>
</evidence>
<dbReference type="InterPro" id="IPR013324">
    <property type="entry name" value="RNA_pol_sigma_r3/r4-like"/>
</dbReference>
<accession>A0ABN8DGF4</accession>
<evidence type="ECO:0000256" key="3">
    <source>
        <dbReference type="ARBA" id="ARBA00023125"/>
    </source>
</evidence>
<keyword evidence="7" id="KW-1185">Reference proteome</keyword>
<evidence type="ECO:0000256" key="2">
    <source>
        <dbReference type="ARBA" id="ARBA00023082"/>
    </source>
</evidence>
<sequence length="297" mass="33977">MKTRTASSTEKQTSYVDSSKVESSKDFYSQYINDVVGIDLLTQEQEFHYASLARKGDQAARDVLIESNLRLVVKIARGYTKRGLSNHTILDLIEEGNLGLIKAIEKFDPEKGFRFSTYAVWWIKESIESSLMNTGRTVRLPVHIIKEINRLSRKTNEISADLKRAPSVKEIAERTEKTQSNVSELIHMSGFIESSSSVDITDKVYHTLETCRSEAIPEPYEVCHDEKLYKNLEQVVMSLPDKYRDIVIHRFGLFGESVMTLDTLGEKYGLSKERVRQLQQEGVAKLQSKLQFEGWIN</sequence>
<dbReference type="InterPro" id="IPR050239">
    <property type="entry name" value="Sigma-70_RNA_pol_init_factors"/>
</dbReference>
<dbReference type="RefSeq" id="WP_237484140.1">
    <property type="nucleotide sequence ID" value="NZ_CAKLCM010000002.1"/>
</dbReference>
<comment type="caution">
    <text evidence="6">The sequence shown here is derived from an EMBL/GenBank/DDBJ whole genome shotgun (WGS) entry which is preliminary data.</text>
</comment>
<protein>
    <submittedName>
        <fullName evidence="6">RNA polymerase sigma factor RpoS</fullName>
    </submittedName>
</protein>
<dbReference type="PANTHER" id="PTHR30603:SF67">
    <property type="entry name" value="RNA POLYMERASE SIGMA FACTOR RPOS"/>
    <property type="match status" value="1"/>
</dbReference>
<dbReference type="InterPro" id="IPR036388">
    <property type="entry name" value="WH-like_DNA-bd_sf"/>
</dbReference>
<evidence type="ECO:0000259" key="5">
    <source>
        <dbReference type="PROSITE" id="PS00715"/>
    </source>
</evidence>